<evidence type="ECO:0000313" key="1">
    <source>
        <dbReference type="EMBL" id="CAD8648919.1"/>
    </source>
</evidence>
<dbReference type="EMBL" id="HBEZ01046868">
    <property type="protein sequence ID" value="CAD8648919.1"/>
    <property type="molecule type" value="Transcribed_RNA"/>
</dbReference>
<sequence>MNYFRTGSDYPSHCSTQCAGRRRRHARTFCNNFGGALILCTSQAAMPANVFSRQYTAEHLVARAVEGLLMRVLEGPGGRGAILPGLRAQVVIETRASRHGLGVEVGRERAIQLGEEHLG</sequence>
<protein>
    <submittedName>
        <fullName evidence="1">Uncharacterized protein</fullName>
    </submittedName>
</protein>
<proteinExistence type="predicted"/>
<reference evidence="1" key="1">
    <citation type="submission" date="2021-01" db="EMBL/GenBank/DDBJ databases">
        <authorList>
            <person name="Corre E."/>
            <person name="Pelletier E."/>
            <person name="Niang G."/>
            <person name="Scheremetjew M."/>
            <person name="Finn R."/>
            <person name="Kale V."/>
            <person name="Holt S."/>
            <person name="Cochrane G."/>
            <person name="Meng A."/>
            <person name="Brown T."/>
            <person name="Cohen L."/>
        </authorList>
    </citation>
    <scope>NUCLEOTIDE SEQUENCE</scope>
    <source>
        <strain evidence="1">CCAP979/52</strain>
    </source>
</reference>
<gene>
    <name evidence="1" type="ORF">CCUR1050_LOCUS25819</name>
</gene>
<organism evidence="1">
    <name type="scientific">Cryptomonas curvata</name>
    <dbReference type="NCBI Taxonomy" id="233186"/>
    <lineage>
        <taxon>Eukaryota</taxon>
        <taxon>Cryptophyceae</taxon>
        <taxon>Cryptomonadales</taxon>
        <taxon>Cryptomonadaceae</taxon>
        <taxon>Cryptomonas</taxon>
    </lineage>
</organism>
<accession>A0A7S0MSE5</accession>
<name>A0A7S0MSE5_9CRYP</name>
<dbReference type="AlphaFoldDB" id="A0A7S0MSE5"/>